<feature type="transmembrane region" description="Helical" evidence="2">
    <location>
        <begin position="12"/>
        <end position="30"/>
    </location>
</feature>
<comment type="caution">
    <text evidence="3">The sequence shown here is derived from an EMBL/GenBank/DDBJ whole genome shotgun (WGS) entry which is preliminary data.</text>
</comment>
<name>A0A7Y9XWX1_9SPHN</name>
<accession>A0A7Y9XWX1</accession>
<feature type="region of interest" description="Disordered" evidence="1">
    <location>
        <begin position="34"/>
        <end position="58"/>
    </location>
</feature>
<evidence type="ECO:0000313" key="3">
    <source>
        <dbReference type="EMBL" id="NYH96116.1"/>
    </source>
</evidence>
<sequence>MADPAPQPKNKFWIVMIAALAILVVAWIVYTASGPDPADVDMSKTSDTELGQSMAAEEQVPVTLPDSEVEDVAVPVEPTGVAGE</sequence>
<proteinExistence type="predicted"/>
<gene>
    <name evidence="3" type="ORF">FHS75_002448</name>
</gene>
<organism evidence="3 4">
    <name type="scientific">Novosphingobium marinum</name>
    <dbReference type="NCBI Taxonomy" id="1514948"/>
    <lineage>
        <taxon>Bacteria</taxon>
        <taxon>Pseudomonadati</taxon>
        <taxon>Pseudomonadota</taxon>
        <taxon>Alphaproteobacteria</taxon>
        <taxon>Sphingomonadales</taxon>
        <taxon>Sphingomonadaceae</taxon>
        <taxon>Novosphingobium</taxon>
    </lineage>
</organism>
<dbReference type="EMBL" id="JACBZF010000004">
    <property type="protein sequence ID" value="NYH96116.1"/>
    <property type="molecule type" value="Genomic_DNA"/>
</dbReference>
<dbReference type="Proteomes" id="UP000522081">
    <property type="component" value="Unassembled WGS sequence"/>
</dbReference>
<keyword evidence="2" id="KW-0472">Membrane</keyword>
<dbReference type="RefSeq" id="WP_179407963.1">
    <property type="nucleotide sequence ID" value="NZ_BMGF01000004.1"/>
</dbReference>
<protein>
    <submittedName>
        <fullName evidence="3">Uncharacterized protein</fullName>
    </submittedName>
</protein>
<keyword evidence="4" id="KW-1185">Reference proteome</keyword>
<evidence type="ECO:0000313" key="4">
    <source>
        <dbReference type="Proteomes" id="UP000522081"/>
    </source>
</evidence>
<evidence type="ECO:0000256" key="2">
    <source>
        <dbReference type="SAM" id="Phobius"/>
    </source>
</evidence>
<keyword evidence="2" id="KW-1133">Transmembrane helix</keyword>
<dbReference type="AlphaFoldDB" id="A0A7Y9XWX1"/>
<keyword evidence="2" id="KW-0812">Transmembrane</keyword>
<evidence type="ECO:0000256" key="1">
    <source>
        <dbReference type="SAM" id="MobiDB-lite"/>
    </source>
</evidence>
<reference evidence="3 4" key="1">
    <citation type="submission" date="2020-07" db="EMBL/GenBank/DDBJ databases">
        <title>Genomic Encyclopedia of Type Strains, Phase IV (KMG-IV): sequencing the most valuable type-strain genomes for metagenomic binning, comparative biology and taxonomic classification.</title>
        <authorList>
            <person name="Goeker M."/>
        </authorList>
    </citation>
    <scope>NUCLEOTIDE SEQUENCE [LARGE SCALE GENOMIC DNA]</scope>
    <source>
        <strain evidence="3 4">DSM 29043</strain>
    </source>
</reference>